<sequence length="513" mass="56547">MSQSIITLAFEQYKAEQEAAATAVELNEFVLANIPNQDPSLPIDRAEGLPAAEFIVHVADTSQEGFVNPNAVVYSLIMDTTIGDFEFNWIGLRNKESGVIAAISHIPTVSKFKTIAGVQNGNAVTRSIMMSYFGAQALTNINVDASTWQIDFTARLFGMDERVRLANVDHYGHATFLNDGFEVQKMDSDYSAKIGTGYLGGLRCHSLNPITIADVVPNSGIYLDASYQGQLTSRWQSVFSLTCSETEITDYIDDHHVQHYVTKIAEIDGDGNVVDTRFIGGTAEFERADNAATDADIDSESKEKKHVKLPQFWRALLKFVRKDNAATNDDIDNQSLEQKHILLPQLWRGIETFVLNKLWLPLAELIYPVGCPIPYPATEAPPKFIAYIGQSFDKTVFTKLAERFPSGVMPDMRKSYIRGLGEGEDVLSRKEQSVQALGFAGDEMDPHQHVSTHKGGNVASGGSSGFYMTYQQQWSQSKSTSQVSAGTPTGIITGTGDETNPNSLRWLYITRAA</sequence>
<name>A0A510UGA7_ALIFS</name>
<evidence type="ECO:0000313" key="3">
    <source>
        <dbReference type="Proteomes" id="UP000321787"/>
    </source>
</evidence>
<reference evidence="2 3" key="1">
    <citation type="submission" date="2019-07" db="EMBL/GenBank/DDBJ databases">
        <title>Whole genome shotgun sequence of Aliivibrio fischeri NBRC 101058.</title>
        <authorList>
            <person name="Hosoyama A."/>
            <person name="Uohara A."/>
            <person name="Ohji S."/>
            <person name="Ichikawa N."/>
        </authorList>
    </citation>
    <scope>NUCLEOTIDE SEQUENCE [LARGE SCALE GENOMIC DNA]</scope>
    <source>
        <strain evidence="2 3">NBRC 101058</strain>
    </source>
</reference>
<accession>A0A510UGA7</accession>
<comment type="caution">
    <text evidence="2">The sequence shown here is derived from an EMBL/GenBank/DDBJ whole genome shotgun (WGS) entry which is preliminary data.</text>
</comment>
<dbReference type="InterPro" id="IPR051934">
    <property type="entry name" value="Phage_Tail_Fiber_Structural"/>
</dbReference>
<evidence type="ECO:0000259" key="1">
    <source>
        <dbReference type="Pfam" id="PF12571"/>
    </source>
</evidence>
<dbReference type="InterPro" id="IPR022225">
    <property type="entry name" value="Phage_tail_fibre_N"/>
</dbReference>
<dbReference type="PANTHER" id="PTHR35191">
    <property type="entry name" value="PROPHAGE SIDE TAIL FIBER PROTEIN HOMOLOG STFQ-RELATED"/>
    <property type="match status" value="1"/>
</dbReference>
<dbReference type="Gene3D" id="3.90.1340.10">
    <property type="entry name" value="Phage tail collar domain"/>
    <property type="match status" value="1"/>
</dbReference>
<organism evidence="2 3">
    <name type="scientific">Aliivibrio fischeri</name>
    <name type="common">Vibrio fischeri</name>
    <dbReference type="NCBI Taxonomy" id="668"/>
    <lineage>
        <taxon>Bacteria</taxon>
        <taxon>Pseudomonadati</taxon>
        <taxon>Pseudomonadota</taxon>
        <taxon>Gammaproteobacteria</taxon>
        <taxon>Vibrionales</taxon>
        <taxon>Vibrionaceae</taxon>
        <taxon>Aliivibrio</taxon>
    </lineage>
</organism>
<dbReference type="SUPFAM" id="SSF88874">
    <property type="entry name" value="Receptor-binding domain of short tail fibre protein gp12"/>
    <property type="match status" value="1"/>
</dbReference>
<dbReference type="Proteomes" id="UP000321787">
    <property type="component" value="Unassembled WGS sequence"/>
</dbReference>
<gene>
    <name evidence="2" type="ORF">AFI02nite_00410</name>
</gene>
<dbReference type="AlphaFoldDB" id="A0A510UGA7"/>
<protein>
    <submittedName>
        <fullName evidence="2">Tail fiber protein</fullName>
    </submittedName>
</protein>
<evidence type="ECO:0000313" key="2">
    <source>
        <dbReference type="EMBL" id="GEK12005.1"/>
    </source>
</evidence>
<dbReference type="RefSeq" id="WP_146860433.1">
    <property type="nucleotide sequence ID" value="NZ_BJTZ01000001.1"/>
</dbReference>
<proteinExistence type="predicted"/>
<dbReference type="PANTHER" id="PTHR35191:SF1">
    <property type="entry name" value="PROPHAGE SIDE TAIL FIBER PROTEIN HOMOLOG STFQ-RELATED"/>
    <property type="match status" value="1"/>
</dbReference>
<dbReference type="Pfam" id="PF12571">
    <property type="entry name" value="Phage_tail_fib"/>
    <property type="match status" value="1"/>
</dbReference>
<dbReference type="InterPro" id="IPR037053">
    <property type="entry name" value="Phage_tail_collar_dom_sf"/>
</dbReference>
<dbReference type="EMBL" id="BJTZ01000001">
    <property type="protein sequence ID" value="GEK12005.1"/>
    <property type="molecule type" value="Genomic_DNA"/>
</dbReference>
<feature type="domain" description="Phage tail fibre protein N-terminal" evidence="1">
    <location>
        <begin position="3"/>
        <end position="158"/>
    </location>
</feature>